<comment type="caution">
    <text evidence="1">The sequence shown here is derived from an EMBL/GenBank/DDBJ whole genome shotgun (WGS) entry which is preliminary data.</text>
</comment>
<name>A0ABU9E009_9FLAO</name>
<evidence type="ECO:0000313" key="2">
    <source>
        <dbReference type="Proteomes" id="UP001491349"/>
    </source>
</evidence>
<dbReference type="Proteomes" id="UP001491349">
    <property type="component" value="Unassembled WGS sequence"/>
</dbReference>
<organism evidence="1 2">
    <name type="scientific">Flavobacterium buctense</name>
    <dbReference type="NCBI Taxonomy" id="1648146"/>
    <lineage>
        <taxon>Bacteria</taxon>
        <taxon>Pseudomonadati</taxon>
        <taxon>Bacteroidota</taxon>
        <taxon>Flavobacteriia</taxon>
        <taxon>Flavobacteriales</taxon>
        <taxon>Flavobacteriaceae</taxon>
        <taxon>Flavobacterium</taxon>
    </lineage>
</organism>
<sequence length="146" mass="15686">MPDVKITLNVSANTLWNLTNPSQAQIDGCCSLSDDNNGNSPNGTIEDFTSQVNLNKNVKWVGVTADSGYTVAIDSISYENEGDDVNIFSSGTITGSGGRSGNVNANVNNDGNLVNQHEDYTINFSIYDTPTEFKSFSIDPKLQVNP</sequence>
<proteinExistence type="predicted"/>
<keyword evidence="2" id="KW-1185">Reference proteome</keyword>
<gene>
    <name evidence="1" type="ORF">WMW71_06465</name>
</gene>
<accession>A0ABU9E009</accession>
<reference evidence="1 2" key="1">
    <citation type="submission" date="2024-04" db="EMBL/GenBank/DDBJ databases">
        <title>draft genome sequnece of Flavobacterium buctense JCM 30750.</title>
        <authorList>
            <person name="Kim D.-U."/>
        </authorList>
    </citation>
    <scope>NUCLEOTIDE SEQUENCE [LARGE SCALE GENOMIC DNA]</scope>
    <source>
        <strain evidence="1 2">JCM 30750</strain>
    </source>
</reference>
<evidence type="ECO:0000313" key="1">
    <source>
        <dbReference type="EMBL" id="MEK8179981.1"/>
    </source>
</evidence>
<dbReference type="RefSeq" id="WP_187660453.1">
    <property type="nucleotide sequence ID" value="NZ_JACTAB010000004.1"/>
</dbReference>
<dbReference type="EMBL" id="JBBPCB010000003">
    <property type="protein sequence ID" value="MEK8179981.1"/>
    <property type="molecule type" value="Genomic_DNA"/>
</dbReference>
<protein>
    <submittedName>
        <fullName evidence="1">Uncharacterized protein</fullName>
    </submittedName>
</protein>